<evidence type="ECO:0000313" key="3">
    <source>
        <dbReference type="Proteomes" id="UP000059680"/>
    </source>
</evidence>
<evidence type="ECO:0000256" key="1">
    <source>
        <dbReference type="SAM" id="Phobius"/>
    </source>
</evidence>
<feature type="transmembrane region" description="Helical" evidence="1">
    <location>
        <begin position="20"/>
        <end position="36"/>
    </location>
</feature>
<accession>A0A0P0X9V2</accession>
<keyword evidence="1" id="KW-1133">Transmembrane helix</keyword>
<dbReference type="Gramene" id="Os07t0644200-02">
    <property type="protein sequence ID" value="Os07t0644200-02"/>
    <property type="gene ID" value="Os07g0644200"/>
</dbReference>
<keyword evidence="3" id="KW-1185">Reference proteome</keyword>
<organism evidence="2 3">
    <name type="scientific">Oryza sativa subsp. japonica</name>
    <name type="common">Rice</name>
    <dbReference type="NCBI Taxonomy" id="39947"/>
    <lineage>
        <taxon>Eukaryota</taxon>
        <taxon>Viridiplantae</taxon>
        <taxon>Streptophyta</taxon>
        <taxon>Embryophyta</taxon>
        <taxon>Tracheophyta</taxon>
        <taxon>Spermatophyta</taxon>
        <taxon>Magnoliopsida</taxon>
        <taxon>Liliopsida</taxon>
        <taxon>Poales</taxon>
        <taxon>Poaceae</taxon>
        <taxon>BOP clade</taxon>
        <taxon>Oryzoideae</taxon>
        <taxon>Oryzeae</taxon>
        <taxon>Oryzinae</taxon>
        <taxon>Oryza</taxon>
        <taxon>Oryza sativa</taxon>
    </lineage>
</organism>
<dbReference type="Proteomes" id="UP000059680">
    <property type="component" value="Chromosome 7"/>
</dbReference>
<dbReference type="ExpressionAtlas" id="A0A0P0X9V2">
    <property type="expression patterns" value="baseline and differential"/>
</dbReference>
<name>A0A0P0X9V2_ORYSJ</name>
<sequence>MHPYSLKSSKGAPFPPRPILVFLIAIFGFYVCYISFNQITL</sequence>
<gene>
    <name evidence="2" type="ordered locus">Os07g0644200</name>
    <name evidence="2" type="ORF">OSNPB_070644200</name>
</gene>
<reference evidence="2 3" key="3">
    <citation type="journal article" date="2013" name="Rice">
        <title>Improvement of the Oryza sativa Nipponbare reference genome using next generation sequence and optical map data.</title>
        <authorList>
            <person name="Kawahara Y."/>
            <person name="de la Bastide M."/>
            <person name="Hamilton J.P."/>
            <person name="Kanamori H."/>
            <person name="McCombie W.R."/>
            <person name="Ouyang S."/>
            <person name="Schwartz D.C."/>
            <person name="Tanaka T."/>
            <person name="Wu J."/>
            <person name="Zhou S."/>
            <person name="Childs K.L."/>
            <person name="Davidson R.M."/>
            <person name="Lin H."/>
            <person name="Quesada-Ocampo L."/>
            <person name="Vaillancourt B."/>
            <person name="Sakai H."/>
            <person name="Lee S.S."/>
            <person name="Kim J."/>
            <person name="Numa H."/>
            <person name="Itoh T."/>
            <person name="Buell C.R."/>
            <person name="Matsumoto T."/>
        </authorList>
    </citation>
    <scope>NUCLEOTIDE SEQUENCE [LARGE SCALE GENOMIC DNA]</scope>
    <source>
        <strain evidence="3">cv. Nipponbare</strain>
    </source>
</reference>
<protein>
    <submittedName>
        <fullName evidence="2">Os07g0644200 protein</fullName>
    </submittedName>
</protein>
<proteinExistence type="predicted"/>
<feature type="non-terminal residue" evidence="2">
    <location>
        <position position="41"/>
    </location>
</feature>
<dbReference type="EMBL" id="AP014963">
    <property type="protein sequence ID" value="BAT02887.1"/>
    <property type="molecule type" value="Genomic_DNA"/>
</dbReference>
<reference evidence="3" key="1">
    <citation type="journal article" date="2005" name="Nature">
        <title>The map-based sequence of the rice genome.</title>
        <authorList>
            <consortium name="International rice genome sequencing project (IRGSP)"/>
            <person name="Matsumoto T."/>
            <person name="Wu J."/>
            <person name="Kanamori H."/>
            <person name="Katayose Y."/>
            <person name="Fujisawa M."/>
            <person name="Namiki N."/>
            <person name="Mizuno H."/>
            <person name="Yamamoto K."/>
            <person name="Antonio B.A."/>
            <person name="Baba T."/>
            <person name="Sakata K."/>
            <person name="Nagamura Y."/>
            <person name="Aoki H."/>
            <person name="Arikawa K."/>
            <person name="Arita K."/>
            <person name="Bito T."/>
            <person name="Chiden Y."/>
            <person name="Fujitsuka N."/>
            <person name="Fukunaka R."/>
            <person name="Hamada M."/>
            <person name="Harada C."/>
            <person name="Hayashi A."/>
            <person name="Hijishita S."/>
            <person name="Honda M."/>
            <person name="Hosokawa S."/>
            <person name="Ichikawa Y."/>
            <person name="Idonuma A."/>
            <person name="Iijima M."/>
            <person name="Ikeda M."/>
            <person name="Ikeno M."/>
            <person name="Ito K."/>
            <person name="Ito S."/>
            <person name="Ito T."/>
            <person name="Ito Y."/>
            <person name="Ito Y."/>
            <person name="Iwabuchi A."/>
            <person name="Kamiya K."/>
            <person name="Karasawa W."/>
            <person name="Kurita K."/>
            <person name="Katagiri S."/>
            <person name="Kikuta A."/>
            <person name="Kobayashi H."/>
            <person name="Kobayashi N."/>
            <person name="Machita K."/>
            <person name="Maehara T."/>
            <person name="Masukawa M."/>
            <person name="Mizubayashi T."/>
            <person name="Mukai Y."/>
            <person name="Nagasaki H."/>
            <person name="Nagata Y."/>
            <person name="Naito S."/>
            <person name="Nakashima M."/>
            <person name="Nakama Y."/>
            <person name="Nakamichi Y."/>
            <person name="Nakamura M."/>
            <person name="Meguro A."/>
            <person name="Negishi M."/>
            <person name="Ohta I."/>
            <person name="Ohta T."/>
            <person name="Okamoto M."/>
            <person name="Ono N."/>
            <person name="Saji S."/>
            <person name="Sakaguchi M."/>
            <person name="Sakai K."/>
            <person name="Shibata M."/>
            <person name="Shimokawa T."/>
            <person name="Song J."/>
            <person name="Takazaki Y."/>
            <person name="Terasawa K."/>
            <person name="Tsugane M."/>
            <person name="Tsuji K."/>
            <person name="Ueda S."/>
            <person name="Waki K."/>
            <person name="Yamagata H."/>
            <person name="Yamamoto M."/>
            <person name="Yamamoto S."/>
            <person name="Yamane H."/>
            <person name="Yoshiki S."/>
            <person name="Yoshihara R."/>
            <person name="Yukawa K."/>
            <person name="Zhong H."/>
            <person name="Yano M."/>
            <person name="Yuan Q."/>
            <person name="Ouyang S."/>
            <person name="Liu J."/>
            <person name="Jones K.M."/>
            <person name="Gansberger K."/>
            <person name="Moffat K."/>
            <person name="Hill J."/>
            <person name="Bera J."/>
            <person name="Fadrosh D."/>
            <person name="Jin S."/>
            <person name="Johri S."/>
            <person name="Kim M."/>
            <person name="Overton L."/>
            <person name="Reardon M."/>
            <person name="Tsitrin T."/>
            <person name="Vuong H."/>
            <person name="Weaver B."/>
            <person name="Ciecko A."/>
            <person name="Tallon L."/>
            <person name="Jackson J."/>
            <person name="Pai G."/>
            <person name="Aken S.V."/>
            <person name="Utterback T."/>
            <person name="Reidmuller S."/>
            <person name="Feldblyum T."/>
            <person name="Hsiao J."/>
            <person name="Zismann V."/>
            <person name="Iobst S."/>
            <person name="de Vazeille A.R."/>
            <person name="Buell C.R."/>
            <person name="Ying K."/>
            <person name="Li Y."/>
            <person name="Lu T."/>
            <person name="Huang Y."/>
            <person name="Zhao Q."/>
            <person name="Feng Q."/>
            <person name="Zhang L."/>
            <person name="Zhu J."/>
            <person name="Weng Q."/>
            <person name="Mu J."/>
            <person name="Lu Y."/>
            <person name="Fan D."/>
            <person name="Liu Y."/>
            <person name="Guan J."/>
            <person name="Zhang Y."/>
            <person name="Yu S."/>
            <person name="Liu X."/>
            <person name="Zhang Y."/>
            <person name="Hong G."/>
            <person name="Han B."/>
            <person name="Choisne N."/>
            <person name="Demange N."/>
            <person name="Orjeda G."/>
            <person name="Samain S."/>
            <person name="Cattolico L."/>
            <person name="Pelletier E."/>
            <person name="Couloux A."/>
            <person name="Segurens B."/>
            <person name="Wincker P."/>
            <person name="D'Hont A."/>
            <person name="Scarpelli C."/>
            <person name="Weissenbach J."/>
            <person name="Salanoubat M."/>
            <person name="Quetier F."/>
            <person name="Yu Y."/>
            <person name="Kim H.R."/>
            <person name="Rambo T."/>
            <person name="Currie J."/>
            <person name="Collura K."/>
            <person name="Luo M."/>
            <person name="Yang T."/>
            <person name="Ammiraju J.S.S."/>
            <person name="Engler F."/>
            <person name="Soderlund C."/>
            <person name="Wing R.A."/>
            <person name="Palmer L.E."/>
            <person name="de la Bastide M."/>
            <person name="Spiegel L."/>
            <person name="Nascimento L."/>
            <person name="Zutavern T."/>
            <person name="O'Shaughnessy A."/>
            <person name="Dike S."/>
            <person name="Dedhia N."/>
            <person name="Preston R."/>
            <person name="Balija V."/>
            <person name="McCombie W.R."/>
            <person name="Chow T."/>
            <person name="Chen H."/>
            <person name="Chung M."/>
            <person name="Chen C."/>
            <person name="Shaw J."/>
            <person name="Wu H."/>
            <person name="Hsiao K."/>
            <person name="Chao Y."/>
            <person name="Chu M."/>
            <person name="Cheng C."/>
            <person name="Hour A."/>
            <person name="Lee P."/>
            <person name="Lin S."/>
            <person name="Lin Y."/>
            <person name="Liou J."/>
            <person name="Liu S."/>
            <person name="Hsing Y."/>
            <person name="Raghuvanshi S."/>
            <person name="Mohanty A."/>
            <person name="Bharti A.K."/>
            <person name="Gaur A."/>
            <person name="Gupta V."/>
            <person name="Kumar D."/>
            <person name="Ravi V."/>
            <person name="Vij S."/>
            <person name="Kapur A."/>
            <person name="Khurana P."/>
            <person name="Khurana P."/>
            <person name="Khurana J.P."/>
            <person name="Tyagi A.K."/>
            <person name="Gaikwad K."/>
            <person name="Singh A."/>
            <person name="Dalal V."/>
            <person name="Srivastava S."/>
            <person name="Dixit A."/>
            <person name="Pal A.K."/>
            <person name="Ghazi I.A."/>
            <person name="Yadav M."/>
            <person name="Pandit A."/>
            <person name="Bhargava A."/>
            <person name="Sureshbabu K."/>
            <person name="Batra K."/>
            <person name="Sharma T.R."/>
            <person name="Mohapatra T."/>
            <person name="Singh N.K."/>
            <person name="Messing J."/>
            <person name="Nelson A.B."/>
            <person name="Fuks G."/>
            <person name="Kavchok S."/>
            <person name="Keizer G."/>
            <person name="Linton E."/>
            <person name="Llaca V."/>
            <person name="Song R."/>
            <person name="Tanyolac B."/>
            <person name="Young S."/>
            <person name="Ho-Il K."/>
            <person name="Hahn J.H."/>
            <person name="Sangsakoo G."/>
            <person name="Vanavichit A."/>
            <person name="de Mattos Luiz.A.T."/>
            <person name="Zimmer P.D."/>
            <person name="Malone G."/>
            <person name="Dellagostin O."/>
            <person name="de Oliveira A.C."/>
            <person name="Bevan M."/>
            <person name="Bancroft I."/>
            <person name="Minx P."/>
            <person name="Cordum H."/>
            <person name="Wilson R."/>
            <person name="Cheng Z."/>
            <person name="Jin W."/>
            <person name="Jiang J."/>
            <person name="Leong S.A."/>
            <person name="Iwama H."/>
            <person name="Gojobori T."/>
            <person name="Itoh T."/>
            <person name="Niimura Y."/>
            <person name="Fujii Y."/>
            <person name="Habara T."/>
            <person name="Sakai H."/>
            <person name="Sato Y."/>
            <person name="Wilson G."/>
            <person name="Kumar K."/>
            <person name="McCouch S."/>
            <person name="Juretic N."/>
            <person name="Hoen D."/>
            <person name="Wright S."/>
            <person name="Bruskiewich R."/>
            <person name="Bureau T."/>
            <person name="Miyao A."/>
            <person name="Hirochika H."/>
            <person name="Nishikawa T."/>
            <person name="Kadowaki K."/>
            <person name="Sugiura M."/>
            <person name="Burr B."/>
            <person name="Sasaki T."/>
        </authorList>
    </citation>
    <scope>NUCLEOTIDE SEQUENCE [LARGE SCALE GENOMIC DNA]</scope>
    <source>
        <strain evidence="3">cv. Nipponbare</strain>
    </source>
</reference>
<keyword evidence="1" id="KW-0472">Membrane</keyword>
<reference evidence="2 3" key="2">
    <citation type="journal article" date="2013" name="Plant Cell Physiol.">
        <title>Rice Annotation Project Database (RAP-DB): an integrative and interactive database for rice genomics.</title>
        <authorList>
            <person name="Sakai H."/>
            <person name="Lee S.S."/>
            <person name="Tanaka T."/>
            <person name="Numa H."/>
            <person name="Kim J."/>
            <person name="Kawahara Y."/>
            <person name="Wakimoto H."/>
            <person name="Yang C.C."/>
            <person name="Iwamoto M."/>
            <person name="Abe T."/>
            <person name="Yamada Y."/>
            <person name="Muto A."/>
            <person name="Inokuchi H."/>
            <person name="Ikemura T."/>
            <person name="Matsumoto T."/>
            <person name="Sasaki T."/>
            <person name="Itoh T."/>
        </authorList>
    </citation>
    <scope>NUCLEOTIDE SEQUENCE [LARGE SCALE GENOMIC DNA]</scope>
    <source>
        <strain evidence="3">cv. Nipponbare</strain>
    </source>
</reference>
<keyword evidence="1" id="KW-0812">Transmembrane</keyword>
<dbReference type="AlphaFoldDB" id="A0A0P0X9V2"/>
<evidence type="ECO:0000313" key="2">
    <source>
        <dbReference type="EMBL" id="BAT02887.1"/>
    </source>
</evidence>